<sequence length="203" mass="22381">VRDFERPGWGDRDAGSLRARLRPLSLPAREVIARLKAAYRLIGSAAPHGQARVFYGYRRVQGEKTVTIGGLVKVQALARVFPNTLHGFNVLYLVSSGLPQGAVALARAAKRKNVRVVINQNGVAYPGWYGQKFESINAPMAELLRIADHVFYQSEFCRMAAAEFLRVRPVSSEILYNSIDTAKFSPGRQADDLPLTLLLAGSQ</sequence>
<gene>
    <name evidence="1" type="ORF">METZ01_LOCUS350505</name>
</gene>
<organism evidence="1">
    <name type="scientific">marine metagenome</name>
    <dbReference type="NCBI Taxonomy" id="408172"/>
    <lineage>
        <taxon>unclassified sequences</taxon>
        <taxon>metagenomes</taxon>
        <taxon>ecological metagenomes</taxon>
    </lineage>
</organism>
<protein>
    <recommendedName>
        <fullName evidence="2">Glycosyltransferase subfamily 4-like N-terminal domain-containing protein</fullName>
    </recommendedName>
</protein>
<feature type="non-terminal residue" evidence="1">
    <location>
        <position position="203"/>
    </location>
</feature>
<name>A0A382RM17_9ZZZZ</name>
<feature type="non-terminal residue" evidence="1">
    <location>
        <position position="1"/>
    </location>
</feature>
<dbReference type="SUPFAM" id="SSF53756">
    <property type="entry name" value="UDP-Glycosyltransferase/glycogen phosphorylase"/>
    <property type="match status" value="1"/>
</dbReference>
<accession>A0A382RM17</accession>
<dbReference type="AlphaFoldDB" id="A0A382RM17"/>
<evidence type="ECO:0008006" key="2">
    <source>
        <dbReference type="Google" id="ProtNLM"/>
    </source>
</evidence>
<proteinExistence type="predicted"/>
<dbReference type="EMBL" id="UINC01122065">
    <property type="protein sequence ID" value="SVC97651.1"/>
    <property type="molecule type" value="Genomic_DNA"/>
</dbReference>
<evidence type="ECO:0000313" key="1">
    <source>
        <dbReference type="EMBL" id="SVC97651.1"/>
    </source>
</evidence>
<dbReference type="Gene3D" id="3.40.50.2000">
    <property type="entry name" value="Glycogen Phosphorylase B"/>
    <property type="match status" value="1"/>
</dbReference>
<reference evidence="1" key="1">
    <citation type="submission" date="2018-05" db="EMBL/GenBank/DDBJ databases">
        <authorList>
            <person name="Lanie J.A."/>
            <person name="Ng W.-L."/>
            <person name="Kazmierczak K.M."/>
            <person name="Andrzejewski T.M."/>
            <person name="Davidsen T.M."/>
            <person name="Wayne K.J."/>
            <person name="Tettelin H."/>
            <person name="Glass J.I."/>
            <person name="Rusch D."/>
            <person name="Podicherti R."/>
            <person name="Tsui H.-C.T."/>
            <person name="Winkler M.E."/>
        </authorList>
    </citation>
    <scope>NUCLEOTIDE SEQUENCE</scope>
</reference>